<keyword evidence="1" id="KW-0812">Transmembrane</keyword>
<dbReference type="AlphaFoldDB" id="A0A439CXM2"/>
<feature type="transmembrane region" description="Helical" evidence="1">
    <location>
        <begin position="118"/>
        <end position="140"/>
    </location>
</feature>
<organism evidence="2 3">
    <name type="scientific">Xylaria grammica</name>
    <dbReference type="NCBI Taxonomy" id="363999"/>
    <lineage>
        <taxon>Eukaryota</taxon>
        <taxon>Fungi</taxon>
        <taxon>Dikarya</taxon>
        <taxon>Ascomycota</taxon>
        <taxon>Pezizomycotina</taxon>
        <taxon>Sordariomycetes</taxon>
        <taxon>Xylariomycetidae</taxon>
        <taxon>Xylariales</taxon>
        <taxon>Xylariaceae</taxon>
        <taxon>Xylaria</taxon>
    </lineage>
</organism>
<evidence type="ECO:0000256" key="1">
    <source>
        <dbReference type="SAM" id="Phobius"/>
    </source>
</evidence>
<evidence type="ECO:0000313" key="3">
    <source>
        <dbReference type="Proteomes" id="UP000286045"/>
    </source>
</evidence>
<accession>A0A439CXM2</accession>
<name>A0A439CXM2_9PEZI</name>
<feature type="transmembrane region" description="Helical" evidence="1">
    <location>
        <begin position="18"/>
        <end position="45"/>
    </location>
</feature>
<feature type="transmembrane region" description="Helical" evidence="1">
    <location>
        <begin position="80"/>
        <end position="98"/>
    </location>
</feature>
<sequence>MAFHVGEKSPLTPSLTSYLLRVILVMLIVNSVLEIGFASASAIWLRGLQHRVFHFFAYGSRHHLAGLPASFIVNHVNTSIAAAVSGLMMGAWGLVALWMRNLTQYRTGAFAKYSRYGYYLWVSANVPSLVLTVVAIIYVFTVSKVKTGHRIDTQLAVELNGAPYTRDTWTPQTWLAAVLKLKLLRDREDISDQLKLMEGWQFNNIPCE</sequence>
<proteinExistence type="predicted"/>
<keyword evidence="1" id="KW-1133">Transmembrane helix</keyword>
<dbReference type="EMBL" id="RYZI01000294">
    <property type="protein sequence ID" value="RWA06953.1"/>
    <property type="molecule type" value="Genomic_DNA"/>
</dbReference>
<comment type="caution">
    <text evidence="2">The sequence shown here is derived from an EMBL/GenBank/DDBJ whole genome shotgun (WGS) entry which is preliminary data.</text>
</comment>
<reference evidence="2 3" key="1">
    <citation type="submission" date="2018-12" db="EMBL/GenBank/DDBJ databases">
        <title>Draft genome sequence of Xylaria grammica IHI A82.</title>
        <authorList>
            <person name="Buettner E."/>
            <person name="Kellner H."/>
        </authorList>
    </citation>
    <scope>NUCLEOTIDE SEQUENCE [LARGE SCALE GENOMIC DNA]</scope>
    <source>
        <strain evidence="2 3">IHI A82</strain>
    </source>
</reference>
<gene>
    <name evidence="2" type="ORF">EKO27_g8153</name>
</gene>
<protein>
    <submittedName>
        <fullName evidence="2">Uncharacterized protein</fullName>
    </submittedName>
</protein>
<dbReference type="Proteomes" id="UP000286045">
    <property type="component" value="Unassembled WGS sequence"/>
</dbReference>
<evidence type="ECO:0000313" key="2">
    <source>
        <dbReference type="EMBL" id="RWA06953.1"/>
    </source>
</evidence>
<keyword evidence="1" id="KW-0472">Membrane</keyword>
<keyword evidence="3" id="KW-1185">Reference proteome</keyword>